<comment type="caution">
    <text evidence="2">The sequence shown here is derived from an EMBL/GenBank/DDBJ whole genome shotgun (WGS) entry which is preliminary data.</text>
</comment>
<feature type="region of interest" description="Disordered" evidence="1">
    <location>
        <begin position="133"/>
        <end position="152"/>
    </location>
</feature>
<protein>
    <submittedName>
        <fullName evidence="2">Uncharacterized protein</fullName>
    </submittedName>
</protein>
<reference evidence="2" key="1">
    <citation type="journal article" date="2017" name="Nature">
        <title>The sunflower genome provides insights into oil metabolism, flowering and Asterid evolution.</title>
        <authorList>
            <person name="Badouin H."/>
            <person name="Gouzy J."/>
            <person name="Grassa C.J."/>
            <person name="Murat F."/>
            <person name="Staton S.E."/>
            <person name="Cottret L."/>
            <person name="Lelandais-Briere C."/>
            <person name="Owens G.L."/>
            <person name="Carrere S."/>
            <person name="Mayjonade B."/>
            <person name="Legrand L."/>
            <person name="Gill N."/>
            <person name="Kane N.C."/>
            <person name="Bowers J.E."/>
            <person name="Hubner S."/>
            <person name="Bellec A."/>
            <person name="Berard A."/>
            <person name="Berges H."/>
            <person name="Blanchet N."/>
            <person name="Boniface M.C."/>
            <person name="Brunel D."/>
            <person name="Catrice O."/>
            <person name="Chaidir N."/>
            <person name="Claudel C."/>
            <person name="Donnadieu C."/>
            <person name="Faraut T."/>
            <person name="Fievet G."/>
            <person name="Helmstetter N."/>
            <person name="King M."/>
            <person name="Knapp S.J."/>
            <person name="Lai Z."/>
            <person name="Le Paslier M.C."/>
            <person name="Lippi Y."/>
            <person name="Lorenzon L."/>
            <person name="Mandel J.R."/>
            <person name="Marage G."/>
            <person name="Marchand G."/>
            <person name="Marquand E."/>
            <person name="Bret-Mestries E."/>
            <person name="Morien E."/>
            <person name="Nambeesan S."/>
            <person name="Nguyen T."/>
            <person name="Pegot-Espagnet P."/>
            <person name="Pouilly N."/>
            <person name="Raftis F."/>
            <person name="Sallet E."/>
            <person name="Schiex T."/>
            <person name="Thomas J."/>
            <person name="Vandecasteele C."/>
            <person name="Vares D."/>
            <person name="Vear F."/>
            <person name="Vautrin S."/>
            <person name="Crespi M."/>
            <person name="Mangin B."/>
            <person name="Burke J.M."/>
            <person name="Salse J."/>
            <person name="Munos S."/>
            <person name="Vincourt P."/>
            <person name="Rieseberg L.H."/>
            <person name="Langlade N.B."/>
        </authorList>
    </citation>
    <scope>NUCLEOTIDE SEQUENCE</scope>
    <source>
        <tissue evidence="2">Leaves</tissue>
    </source>
</reference>
<feature type="compositionally biased region" description="Basic and acidic residues" evidence="1">
    <location>
        <begin position="194"/>
        <end position="203"/>
    </location>
</feature>
<organism evidence="2 3">
    <name type="scientific">Helianthus annuus</name>
    <name type="common">Common sunflower</name>
    <dbReference type="NCBI Taxonomy" id="4232"/>
    <lineage>
        <taxon>Eukaryota</taxon>
        <taxon>Viridiplantae</taxon>
        <taxon>Streptophyta</taxon>
        <taxon>Embryophyta</taxon>
        <taxon>Tracheophyta</taxon>
        <taxon>Spermatophyta</taxon>
        <taxon>Magnoliopsida</taxon>
        <taxon>eudicotyledons</taxon>
        <taxon>Gunneridae</taxon>
        <taxon>Pentapetalae</taxon>
        <taxon>asterids</taxon>
        <taxon>campanulids</taxon>
        <taxon>Asterales</taxon>
        <taxon>Asteraceae</taxon>
        <taxon>Asteroideae</taxon>
        <taxon>Heliantheae alliance</taxon>
        <taxon>Heliantheae</taxon>
        <taxon>Helianthus</taxon>
    </lineage>
</organism>
<keyword evidence="3" id="KW-1185">Reference proteome</keyword>
<name>A0A9K3H6D6_HELAN</name>
<gene>
    <name evidence="2" type="ORF">HanXRQr2_Chr14g0632091</name>
</gene>
<evidence type="ECO:0000256" key="1">
    <source>
        <dbReference type="SAM" id="MobiDB-lite"/>
    </source>
</evidence>
<dbReference type="AlphaFoldDB" id="A0A9K3H6D6"/>
<dbReference type="Gramene" id="mRNA:HanXRQr2_Chr14g0632091">
    <property type="protein sequence ID" value="mRNA:HanXRQr2_Chr14g0632091"/>
    <property type="gene ID" value="HanXRQr2_Chr14g0632091"/>
</dbReference>
<dbReference type="EMBL" id="MNCJ02000329">
    <property type="protein sequence ID" value="KAF5768071.1"/>
    <property type="molecule type" value="Genomic_DNA"/>
</dbReference>
<dbReference type="Proteomes" id="UP000215914">
    <property type="component" value="Unassembled WGS sequence"/>
</dbReference>
<evidence type="ECO:0000313" key="3">
    <source>
        <dbReference type="Proteomes" id="UP000215914"/>
    </source>
</evidence>
<sequence length="247" mass="28394">MIKTIFSKPYKFVIHCVLHALSQRKGAYDKTSDYIMNIITCLVLDRPYDVSKVIFDHLVDNIGAESGKYIMYPRFIQMMIDDLVKDIPKDDDDDVLGLRNMTADTISRLAKGPEQRTRRMICRIDNPAYVAPENDAWRHDNSNSENEDDKTNEMVEKKLRYWFVKDGKRKRTPKTSPAVSIPKEPTPKIVVKGPSKESQPRLIDEQVLDPSEVLQQGANLLTHSLESFLKKNEEISTQKDQRANVQA</sequence>
<accession>A0A9K3H6D6</accession>
<reference evidence="2" key="2">
    <citation type="submission" date="2020-06" db="EMBL/GenBank/DDBJ databases">
        <title>Helianthus annuus Genome sequencing and assembly Release 2.</title>
        <authorList>
            <person name="Gouzy J."/>
            <person name="Langlade N."/>
            <person name="Munos S."/>
        </authorList>
    </citation>
    <scope>NUCLEOTIDE SEQUENCE</scope>
    <source>
        <tissue evidence="2">Leaves</tissue>
    </source>
</reference>
<evidence type="ECO:0000313" key="2">
    <source>
        <dbReference type="EMBL" id="KAF5768071.1"/>
    </source>
</evidence>
<proteinExistence type="predicted"/>
<feature type="region of interest" description="Disordered" evidence="1">
    <location>
        <begin position="168"/>
        <end position="203"/>
    </location>
</feature>